<dbReference type="NCBIfam" id="TIGR03618">
    <property type="entry name" value="Rv1155_F420"/>
    <property type="match status" value="1"/>
</dbReference>
<proteinExistence type="predicted"/>
<evidence type="ECO:0000313" key="3">
    <source>
        <dbReference type="EMBL" id="NYI04575.1"/>
    </source>
</evidence>
<dbReference type="GO" id="GO:0005829">
    <property type="term" value="C:cytosol"/>
    <property type="evidence" value="ECO:0007669"/>
    <property type="project" value="TreeGrafter"/>
</dbReference>
<sequence>MHTMSDEEWRAFVTRDVHTGKFTTVGPDGAPHITPVWYVFDGEDFLFTAGGRTAKVRNVRRDPRGAICVDDENPPFAYVEVRGDVTLSEDLDELVEVATRAGARYAGEERAEEFGRRNGVPGEVVVRLHPTKVIAYGGILD</sequence>
<dbReference type="AlphaFoldDB" id="A0A852ZRY7"/>
<keyword evidence="4" id="KW-1185">Reference proteome</keyword>
<dbReference type="RefSeq" id="WP_246449683.1">
    <property type="nucleotide sequence ID" value="NZ_JACBZD010000001.1"/>
</dbReference>
<protein>
    <submittedName>
        <fullName evidence="3">PPOX class probable F420-dependent enzyme</fullName>
    </submittedName>
</protein>
<dbReference type="InterPro" id="IPR011576">
    <property type="entry name" value="Pyridox_Oxase_N"/>
</dbReference>
<dbReference type="InterPro" id="IPR012349">
    <property type="entry name" value="Split_barrel_FMN-bd"/>
</dbReference>
<comment type="caution">
    <text evidence="3">The sequence shown here is derived from an EMBL/GenBank/DDBJ whole genome shotgun (WGS) entry which is preliminary data.</text>
</comment>
<dbReference type="GO" id="GO:0070967">
    <property type="term" value="F:coenzyme F420 binding"/>
    <property type="evidence" value="ECO:0007669"/>
    <property type="project" value="TreeGrafter"/>
</dbReference>
<gene>
    <name evidence="3" type="ORF">FHU37_001518</name>
</gene>
<dbReference type="Proteomes" id="UP000567795">
    <property type="component" value="Unassembled WGS sequence"/>
</dbReference>
<dbReference type="PANTHER" id="PTHR35176:SF1">
    <property type="entry name" value="F420H(2)-DEPENDENT BILIVERDIN REDUCTASE"/>
    <property type="match status" value="1"/>
</dbReference>
<dbReference type="SUPFAM" id="SSF50475">
    <property type="entry name" value="FMN-binding split barrel"/>
    <property type="match status" value="1"/>
</dbReference>
<accession>A0A852ZRY7</accession>
<name>A0A852ZRY7_9ACTN</name>
<dbReference type="InterPro" id="IPR019920">
    <property type="entry name" value="F420-binding_dom_put"/>
</dbReference>
<organism evidence="3 4">
    <name type="scientific">Allostreptomyces psammosilenae</name>
    <dbReference type="NCBI Taxonomy" id="1892865"/>
    <lineage>
        <taxon>Bacteria</taxon>
        <taxon>Bacillati</taxon>
        <taxon>Actinomycetota</taxon>
        <taxon>Actinomycetes</taxon>
        <taxon>Kitasatosporales</taxon>
        <taxon>Streptomycetaceae</taxon>
        <taxon>Allostreptomyces</taxon>
    </lineage>
</organism>
<keyword evidence="1" id="KW-0560">Oxidoreductase</keyword>
<evidence type="ECO:0000256" key="1">
    <source>
        <dbReference type="ARBA" id="ARBA00023002"/>
    </source>
</evidence>
<dbReference type="GO" id="GO:0016627">
    <property type="term" value="F:oxidoreductase activity, acting on the CH-CH group of donors"/>
    <property type="evidence" value="ECO:0007669"/>
    <property type="project" value="TreeGrafter"/>
</dbReference>
<dbReference type="InterPro" id="IPR052019">
    <property type="entry name" value="F420H2_bilvrd_red/Heme_oxyg"/>
</dbReference>
<reference evidence="3 4" key="1">
    <citation type="submission" date="2020-07" db="EMBL/GenBank/DDBJ databases">
        <title>Sequencing the genomes of 1000 actinobacteria strains.</title>
        <authorList>
            <person name="Klenk H.-P."/>
        </authorList>
    </citation>
    <scope>NUCLEOTIDE SEQUENCE [LARGE SCALE GENOMIC DNA]</scope>
    <source>
        <strain evidence="3 4">DSM 42178</strain>
    </source>
</reference>
<evidence type="ECO:0000259" key="2">
    <source>
        <dbReference type="Pfam" id="PF01243"/>
    </source>
</evidence>
<evidence type="ECO:0000313" key="4">
    <source>
        <dbReference type="Proteomes" id="UP000567795"/>
    </source>
</evidence>
<dbReference type="Pfam" id="PF01243">
    <property type="entry name" value="PNPOx_N"/>
    <property type="match status" value="1"/>
</dbReference>
<dbReference type="Gene3D" id="2.30.110.10">
    <property type="entry name" value="Electron Transport, Fmn-binding Protein, Chain A"/>
    <property type="match status" value="1"/>
</dbReference>
<dbReference type="EMBL" id="JACBZD010000001">
    <property type="protein sequence ID" value="NYI04575.1"/>
    <property type="molecule type" value="Genomic_DNA"/>
</dbReference>
<feature type="domain" description="Pyridoxamine 5'-phosphate oxidase N-terminal" evidence="2">
    <location>
        <begin position="6"/>
        <end position="134"/>
    </location>
</feature>
<dbReference type="PANTHER" id="PTHR35176">
    <property type="entry name" value="HEME OXYGENASE HI_0854-RELATED"/>
    <property type="match status" value="1"/>
</dbReference>